<keyword evidence="2" id="KW-1185">Reference proteome</keyword>
<feature type="non-terminal residue" evidence="1">
    <location>
        <position position="1"/>
    </location>
</feature>
<dbReference type="AlphaFoldDB" id="A0A1Q9BUN9"/>
<feature type="non-terminal residue" evidence="1">
    <location>
        <position position="81"/>
    </location>
</feature>
<dbReference type="EMBL" id="LSRX01003752">
    <property type="protein sequence ID" value="OLP74423.1"/>
    <property type="molecule type" value="Genomic_DNA"/>
</dbReference>
<accession>A0A1Q9BUN9</accession>
<comment type="caution">
    <text evidence="1">The sequence shown here is derived from an EMBL/GenBank/DDBJ whole genome shotgun (WGS) entry which is preliminary data.</text>
</comment>
<sequence>VLGCIFGVPGDVCTLAAALSVKSPFAVTAAGKGSGKGAQEQRKMELAGDLESDQLVLVKLFEHWERLGKRTPAARGWCREN</sequence>
<evidence type="ECO:0000313" key="1">
    <source>
        <dbReference type="EMBL" id="OLP74423.1"/>
    </source>
</evidence>
<proteinExistence type="predicted"/>
<evidence type="ECO:0000313" key="2">
    <source>
        <dbReference type="Proteomes" id="UP000186817"/>
    </source>
</evidence>
<gene>
    <name evidence="1" type="primary">DHX36</name>
    <name evidence="1" type="ORF">AK812_SmicGene46041</name>
</gene>
<keyword evidence="1" id="KW-0347">Helicase</keyword>
<keyword evidence="1" id="KW-0547">Nucleotide-binding</keyword>
<organism evidence="1 2">
    <name type="scientific">Symbiodinium microadriaticum</name>
    <name type="common">Dinoflagellate</name>
    <name type="synonym">Zooxanthella microadriatica</name>
    <dbReference type="NCBI Taxonomy" id="2951"/>
    <lineage>
        <taxon>Eukaryota</taxon>
        <taxon>Sar</taxon>
        <taxon>Alveolata</taxon>
        <taxon>Dinophyceae</taxon>
        <taxon>Suessiales</taxon>
        <taxon>Symbiodiniaceae</taxon>
        <taxon>Symbiodinium</taxon>
    </lineage>
</organism>
<name>A0A1Q9BUN9_SYMMI</name>
<reference evidence="1 2" key="1">
    <citation type="submission" date="2016-02" db="EMBL/GenBank/DDBJ databases">
        <title>Genome analysis of coral dinoflagellate symbionts highlights evolutionary adaptations to a symbiotic lifestyle.</title>
        <authorList>
            <person name="Aranda M."/>
            <person name="Li Y."/>
            <person name="Liew Y.J."/>
            <person name="Baumgarten S."/>
            <person name="Simakov O."/>
            <person name="Wilson M."/>
            <person name="Piel J."/>
            <person name="Ashoor H."/>
            <person name="Bougouffa S."/>
            <person name="Bajic V.B."/>
            <person name="Ryu T."/>
            <person name="Ravasi T."/>
            <person name="Bayer T."/>
            <person name="Micklem G."/>
            <person name="Kim H."/>
            <person name="Bhak J."/>
            <person name="Lajeunesse T.C."/>
            <person name="Voolstra C.R."/>
        </authorList>
    </citation>
    <scope>NUCLEOTIDE SEQUENCE [LARGE SCALE GENOMIC DNA]</scope>
    <source>
        <strain evidence="1 2">CCMP2467</strain>
    </source>
</reference>
<protein>
    <submittedName>
        <fullName evidence="1">ATP-dependent RNA helicase DHX36</fullName>
    </submittedName>
</protein>
<keyword evidence="1" id="KW-0378">Hydrolase</keyword>
<dbReference type="Proteomes" id="UP000186817">
    <property type="component" value="Unassembled WGS sequence"/>
</dbReference>
<dbReference type="Pfam" id="PF21010">
    <property type="entry name" value="HA2_C"/>
    <property type="match status" value="1"/>
</dbReference>
<keyword evidence="1" id="KW-0067">ATP-binding</keyword>
<dbReference type="GO" id="GO:0004386">
    <property type="term" value="F:helicase activity"/>
    <property type="evidence" value="ECO:0007669"/>
    <property type="project" value="UniProtKB-KW"/>
</dbReference>